<comment type="caution">
    <text evidence="1">The sequence shown here is derived from an EMBL/GenBank/DDBJ whole genome shotgun (WGS) entry which is preliminary data.</text>
</comment>
<name>G5ST35_9BACT</name>
<proteinExistence type="predicted"/>
<evidence type="ECO:0000313" key="2">
    <source>
        <dbReference type="Proteomes" id="UP000003598"/>
    </source>
</evidence>
<accession>G5ST35</accession>
<gene>
    <name evidence="1" type="ORF">HMPREF9441_02535</name>
</gene>
<keyword evidence="2" id="KW-1185">Reference proteome</keyword>
<protein>
    <submittedName>
        <fullName evidence="1">Uncharacterized protein</fullName>
    </submittedName>
</protein>
<dbReference type="EMBL" id="AFFY01000035">
    <property type="protein sequence ID" value="EHG99590.1"/>
    <property type="molecule type" value="Genomic_DNA"/>
</dbReference>
<organism evidence="1 2">
    <name type="scientific">Paraprevotella clara YIT 11840</name>
    <dbReference type="NCBI Taxonomy" id="762968"/>
    <lineage>
        <taxon>Bacteria</taxon>
        <taxon>Pseudomonadati</taxon>
        <taxon>Bacteroidota</taxon>
        <taxon>Bacteroidia</taxon>
        <taxon>Bacteroidales</taxon>
        <taxon>Prevotellaceae</taxon>
        <taxon>Paraprevotella</taxon>
    </lineage>
</organism>
<dbReference type="AlphaFoldDB" id="G5ST35"/>
<dbReference type="HOGENOM" id="CLU_3082785_0_0_10"/>
<evidence type="ECO:0000313" key="1">
    <source>
        <dbReference type="EMBL" id="EHG99590.1"/>
    </source>
</evidence>
<sequence>MRFSGVRMEDFSSFPGRFAEKVGTTCGEKKCFFLRLKNYSLEGEAPIRVFCR</sequence>
<dbReference type="Proteomes" id="UP000003598">
    <property type="component" value="Unassembled WGS sequence"/>
</dbReference>
<reference evidence="1 2" key="1">
    <citation type="submission" date="2011-03" db="EMBL/GenBank/DDBJ databases">
        <authorList>
            <person name="Weinstock G."/>
            <person name="Sodergren E."/>
            <person name="Clifton S."/>
            <person name="Fulton L."/>
            <person name="Fulton B."/>
            <person name="Courtney L."/>
            <person name="Fronick C."/>
            <person name="Harrison M."/>
            <person name="Strong C."/>
            <person name="Farmer C."/>
            <person name="Delahaunty K."/>
            <person name="Markovic C."/>
            <person name="Hall O."/>
            <person name="Minx P."/>
            <person name="Tomlinson C."/>
            <person name="Mitreva M."/>
            <person name="Hou S."/>
            <person name="Chen J."/>
            <person name="Wollam A."/>
            <person name="Pepin K.H."/>
            <person name="Johnson M."/>
            <person name="Bhonagiri V."/>
            <person name="Zhang X."/>
            <person name="Suruliraj S."/>
            <person name="Warren W."/>
            <person name="Chinwalla A."/>
            <person name="Mardis E.R."/>
            <person name="Wilson R.K."/>
        </authorList>
    </citation>
    <scope>NUCLEOTIDE SEQUENCE [LARGE SCALE GENOMIC DNA]</scope>
    <source>
        <strain evidence="1 2">YIT 11840</strain>
    </source>
</reference>